<organism evidence="8 9">
    <name type="scientific">Chengkuizengella axinellae</name>
    <dbReference type="NCBI Taxonomy" id="3064388"/>
    <lineage>
        <taxon>Bacteria</taxon>
        <taxon>Bacillati</taxon>
        <taxon>Bacillota</taxon>
        <taxon>Bacilli</taxon>
        <taxon>Bacillales</taxon>
        <taxon>Paenibacillaceae</taxon>
        <taxon>Chengkuizengella</taxon>
    </lineage>
</organism>
<dbReference type="SMART" id="SM00606">
    <property type="entry name" value="CBD_IV"/>
    <property type="match status" value="1"/>
</dbReference>
<dbReference type="PANTHER" id="PTHR10963">
    <property type="entry name" value="GLYCOSYL HYDROLASE-RELATED"/>
    <property type="match status" value="1"/>
</dbReference>
<dbReference type="Gene3D" id="2.60.120.200">
    <property type="match status" value="1"/>
</dbReference>
<dbReference type="CDD" id="cd04080">
    <property type="entry name" value="CBM6_cellulase-like"/>
    <property type="match status" value="1"/>
</dbReference>
<reference evidence="8 9" key="1">
    <citation type="submission" date="2023-08" db="EMBL/GenBank/DDBJ databases">
        <authorList>
            <person name="Park J.-S."/>
        </authorList>
    </citation>
    <scope>NUCLEOTIDE SEQUENCE [LARGE SCALE GENOMIC DNA]</scope>
    <source>
        <strain evidence="8 9">2205SS18-9</strain>
    </source>
</reference>
<dbReference type="SUPFAM" id="SSF49899">
    <property type="entry name" value="Concanavalin A-like lectins/glucanases"/>
    <property type="match status" value="1"/>
</dbReference>
<feature type="chain" id="PRO_5047059716" evidence="5">
    <location>
        <begin position="24"/>
        <end position="1023"/>
    </location>
</feature>
<proteinExistence type="inferred from homology"/>
<dbReference type="EMBL" id="JAVAMP010000006">
    <property type="protein sequence ID" value="MDP5275154.1"/>
    <property type="molecule type" value="Genomic_DNA"/>
</dbReference>
<dbReference type="Gene3D" id="2.60.120.260">
    <property type="entry name" value="Galactose-binding domain-like"/>
    <property type="match status" value="4"/>
</dbReference>
<dbReference type="InterPro" id="IPR050546">
    <property type="entry name" value="Glycosyl_Hydrlase_16"/>
</dbReference>
<dbReference type="InterPro" id="IPR005084">
    <property type="entry name" value="CBM6"/>
</dbReference>
<dbReference type="PROSITE" id="PS51175">
    <property type="entry name" value="CBM6"/>
    <property type="match status" value="1"/>
</dbReference>
<dbReference type="InterPro" id="IPR008979">
    <property type="entry name" value="Galactose-bd-like_sf"/>
</dbReference>
<evidence type="ECO:0000313" key="8">
    <source>
        <dbReference type="EMBL" id="MDP5275154.1"/>
    </source>
</evidence>
<evidence type="ECO:0000259" key="7">
    <source>
        <dbReference type="PROSITE" id="PS51762"/>
    </source>
</evidence>
<evidence type="ECO:0000313" key="9">
    <source>
        <dbReference type="Proteomes" id="UP001231941"/>
    </source>
</evidence>
<dbReference type="Pfam" id="PF02018">
    <property type="entry name" value="CBM_4_9"/>
    <property type="match status" value="3"/>
</dbReference>
<dbReference type="Pfam" id="PF18316">
    <property type="entry name" value="S-l_SbsC_C"/>
    <property type="match status" value="1"/>
</dbReference>
<comment type="similarity">
    <text evidence="1">Belongs to the glycosyl hydrolase 16 family.</text>
</comment>
<dbReference type="PANTHER" id="PTHR10963:SF55">
    <property type="entry name" value="GLYCOSIDE HYDROLASE FAMILY 16 PROTEIN"/>
    <property type="match status" value="1"/>
</dbReference>
<dbReference type="InterPro" id="IPR003305">
    <property type="entry name" value="CenC_carb-bd"/>
</dbReference>
<dbReference type="InterPro" id="IPR006584">
    <property type="entry name" value="Cellulose-bd_IV"/>
</dbReference>
<evidence type="ECO:0000256" key="4">
    <source>
        <dbReference type="SAM" id="MobiDB-lite"/>
    </source>
</evidence>
<dbReference type="PROSITE" id="PS51762">
    <property type="entry name" value="GH16_2"/>
    <property type="match status" value="1"/>
</dbReference>
<feature type="domain" description="GH16" evidence="7">
    <location>
        <begin position="142"/>
        <end position="381"/>
    </location>
</feature>
<name>A0ABT9J0L3_9BACL</name>
<dbReference type="Pfam" id="PF00722">
    <property type="entry name" value="Glyco_hydro_16"/>
    <property type="match status" value="1"/>
</dbReference>
<evidence type="ECO:0000259" key="6">
    <source>
        <dbReference type="PROSITE" id="PS51175"/>
    </source>
</evidence>
<evidence type="ECO:0000256" key="1">
    <source>
        <dbReference type="ARBA" id="ARBA00006865"/>
    </source>
</evidence>
<dbReference type="InterPro" id="IPR000757">
    <property type="entry name" value="Beta-glucanase-like"/>
</dbReference>
<dbReference type="InterPro" id="IPR013320">
    <property type="entry name" value="ConA-like_dom_sf"/>
</dbReference>
<evidence type="ECO:0000256" key="3">
    <source>
        <dbReference type="ARBA" id="ARBA00022801"/>
    </source>
</evidence>
<gene>
    <name evidence="8" type="ORF">Q5Y73_13640</name>
</gene>
<keyword evidence="9" id="KW-1185">Reference proteome</keyword>
<evidence type="ECO:0000256" key="5">
    <source>
        <dbReference type="SAM" id="SignalP"/>
    </source>
</evidence>
<accession>A0ABT9J0L3</accession>
<feature type="signal peptide" evidence="5">
    <location>
        <begin position="1"/>
        <end position="23"/>
    </location>
</feature>
<dbReference type="SUPFAM" id="SSF49785">
    <property type="entry name" value="Galactose-binding domain-like"/>
    <property type="match status" value="4"/>
</dbReference>
<dbReference type="Proteomes" id="UP001231941">
    <property type="component" value="Unassembled WGS sequence"/>
</dbReference>
<keyword evidence="2 5" id="KW-0732">Signal</keyword>
<dbReference type="Pfam" id="PF03422">
    <property type="entry name" value="CBM_6"/>
    <property type="match status" value="1"/>
</dbReference>
<feature type="region of interest" description="Disordered" evidence="4">
    <location>
        <begin position="383"/>
        <end position="407"/>
    </location>
</feature>
<dbReference type="CDD" id="cd08023">
    <property type="entry name" value="GH16_laminarinase_like"/>
    <property type="match status" value="1"/>
</dbReference>
<feature type="domain" description="CBM6" evidence="6">
    <location>
        <begin position="729"/>
        <end position="860"/>
    </location>
</feature>
<dbReference type="RefSeq" id="WP_305992466.1">
    <property type="nucleotide sequence ID" value="NZ_JAVAMP010000006.1"/>
</dbReference>
<keyword evidence="3" id="KW-0378">Hydrolase</keyword>
<evidence type="ECO:0000256" key="2">
    <source>
        <dbReference type="ARBA" id="ARBA00022729"/>
    </source>
</evidence>
<protein>
    <submittedName>
        <fullName evidence="8">Carbohydrate binding domain-containing protein</fullName>
    </submittedName>
</protein>
<dbReference type="InterPro" id="IPR040751">
    <property type="entry name" value="SbsC_C"/>
</dbReference>
<sequence length="1023" mass="113919">MKKLLSILLVLMMIMGSFQIVFAGENKNDAPASNNFNPRASKGQLHGSTEVDVKFDESVYHLAVKVSSVPIETPSAGDDVATDFSIINPYTPLDDISGVDAEINKYLGVYLADENNKVVDFKLLELTKGKVQKEKWNLVWEDNFDGSVIDESKWNFIQGGGGYGNNELQNYTNREKNARVEDGSLILEAHEEQFEGNEYTSAKLTTEGKGDWTYGKYEFRAKMPEGQGIWPAIWMMPTDYDVYDAWPSSGEIDIMEYLGHDPYTVYGTLHYGVPWTHTGQHFQLPSGENFVDDYHTFTLEWEPGEMRWYVDGILFSTQNDWFSKDPQGAENFTYPAPYDRDFYIQLNLAVGGNWPGYPDETTVFPQQLLIDYVRVYELDGEYREAGERPGPSPFSSNDSEGREPLEDGNYVYNGSFDEDLAYWDFQPFEPSDLFGGVGEATVVDGVLNTTITNAGDAPWAIQFSHPNLPIENGERYKLSFDAWSTADRSMSVSVVGPDNNFARYLQDQTVGITDTQQQFEYVFDVVQPTDNNARIDFNMGQGSTLPVYLDNVRLEKIEKDPNAPKTVLPDGNYIYNGTFDQGSDRLAFWDLSVNEDAAASTVVNSDIYDRELFVSVEKAGTSADSIAVSQNNLNITEGQSYLVSFDARAETERTFEIELSNAEQTETYMNQSFDLSATTQSYTTVFTMSSATDEHSLLQFLFGNDAAGVYLDNVTMKVISPPMSVEGSTQIQAENYVSMSGIIAENDGSTIGFIDEGDWLQYAIDVKEAGEYVISYSVASNVDTGSLTLLTEAGSAYTGELAFNEEITETEADQVYKMDVASTGGWNNWSIVSQTIELEEGIQTLQIASPGVNLDWFALSANNQNQGQDLITNGTFDSEVAPWFVWWGDEWNGLAEGDALVENGLFKVQLESIGGLPFIPQVVQEGLPFVSGETYTVSFDAKSTSPKKINVNVGKGLDTAPWFIPYVETQQIELSTEMQTYTFTFTMNEASYDNGKIVFELGAIDGEAVTGDVFFDNISIIKE</sequence>
<comment type="caution">
    <text evidence="8">The sequence shown here is derived from an EMBL/GenBank/DDBJ whole genome shotgun (WGS) entry which is preliminary data.</text>
</comment>